<dbReference type="GO" id="GO:0005524">
    <property type="term" value="F:ATP binding"/>
    <property type="evidence" value="ECO:0007669"/>
    <property type="project" value="UniProtKB-UniRule"/>
</dbReference>
<evidence type="ECO:0000256" key="1">
    <source>
        <dbReference type="PROSITE-ProRule" id="PRU10141"/>
    </source>
</evidence>
<reference evidence="2" key="1">
    <citation type="submission" date="2020-11" db="EMBL/GenBank/DDBJ databases">
        <authorList>
            <person name="Tran Van P."/>
        </authorList>
    </citation>
    <scope>NUCLEOTIDE SEQUENCE</scope>
</reference>
<name>A0A7R9LMY7_9ACAR</name>
<accession>A0A7R9LMY7</accession>
<keyword evidence="1" id="KW-0547">Nucleotide-binding</keyword>
<dbReference type="AlphaFoldDB" id="A0A7R9LMY7"/>
<keyword evidence="1" id="KW-0067">ATP-binding</keyword>
<dbReference type="InterPro" id="IPR011009">
    <property type="entry name" value="Kinase-like_dom_sf"/>
</dbReference>
<evidence type="ECO:0000313" key="2">
    <source>
        <dbReference type="EMBL" id="CAD7643407.1"/>
    </source>
</evidence>
<dbReference type="InterPro" id="IPR017441">
    <property type="entry name" value="Protein_kinase_ATP_BS"/>
</dbReference>
<proteinExistence type="predicted"/>
<dbReference type="EMBL" id="OC883742">
    <property type="protein sequence ID" value="CAD7643407.1"/>
    <property type="molecule type" value="Genomic_DNA"/>
</dbReference>
<sequence length="287" mass="33243">MQPMDSEIRAMITDTISVDNTSYDINTQFVKHFLSAKYRASGYDNHFNTMAQLTAKQLINEQLNNTSTEQSLTTSSDYENINSDQVDKPYVFEFSTGTEYIVEPSQCLIVEVQDDQPVKTHDYQTIEASIVSNDGQQHPPAQHMAEAQVESIIQCLMDRLEPVIDIETHHRTNHLHKEFLLDGQCLGAGLSGLVVRATRRTDGTENAVKMHFIVGKEDTEDGLLREYHWRRREIDLWSGVSYGQCVQYYDSWVERDEECRQRFTRYLNTQRPDIQRLFAHQFAFANF</sequence>
<dbReference type="Gene3D" id="3.30.200.20">
    <property type="entry name" value="Phosphorylase Kinase, domain 1"/>
    <property type="match status" value="1"/>
</dbReference>
<dbReference type="SUPFAM" id="SSF56112">
    <property type="entry name" value="Protein kinase-like (PK-like)"/>
    <property type="match status" value="1"/>
</dbReference>
<feature type="binding site" evidence="1">
    <location>
        <position position="216"/>
    </location>
    <ligand>
        <name>ATP</name>
        <dbReference type="ChEBI" id="CHEBI:30616"/>
    </ligand>
</feature>
<organism evidence="2">
    <name type="scientific">Medioppia subpectinata</name>
    <dbReference type="NCBI Taxonomy" id="1979941"/>
    <lineage>
        <taxon>Eukaryota</taxon>
        <taxon>Metazoa</taxon>
        <taxon>Ecdysozoa</taxon>
        <taxon>Arthropoda</taxon>
        <taxon>Chelicerata</taxon>
        <taxon>Arachnida</taxon>
        <taxon>Acari</taxon>
        <taxon>Acariformes</taxon>
        <taxon>Sarcoptiformes</taxon>
        <taxon>Oribatida</taxon>
        <taxon>Brachypylina</taxon>
        <taxon>Oppioidea</taxon>
        <taxon>Oppiidae</taxon>
        <taxon>Medioppia</taxon>
    </lineage>
</organism>
<dbReference type="Proteomes" id="UP000759131">
    <property type="component" value="Unassembled WGS sequence"/>
</dbReference>
<dbReference type="EMBL" id="CAJPIZ010029167">
    <property type="protein sequence ID" value="CAG2119635.1"/>
    <property type="molecule type" value="Genomic_DNA"/>
</dbReference>
<dbReference type="PROSITE" id="PS00107">
    <property type="entry name" value="PROTEIN_KINASE_ATP"/>
    <property type="match status" value="1"/>
</dbReference>
<feature type="non-terminal residue" evidence="2">
    <location>
        <position position="287"/>
    </location>
</feature>
<protein>
    <submittedName>
        <fullName evidence="2">Uncharacterized protein</fullName>
    </submittedName>
</protein>
<evidence type="ECO:0000313" key="3">
    <source>
        <dbReference type="Proteomes" id="UP000759131"/>
    </source>
</evidence>
<keyword evidence="3" id="KW-1185">Reference proteome</keyword>
<gene>
    <name evidence="2" type="ORF">OSB1V03_LOCUS19582</name>
</gene>